<dbReference type="AlphaFoldDB" id="Q1JZC6"/>
<dbReference type="RefSeq" id="WP_006000607.1">
    <property type="nucleotide sequence ID" value="NZ_AAEW02000009.1"/>
</dbReference>
<reference evidence="2" key="1">
    <citation type="submission" date="2006-05" db="EMBL/GenBank/DDBJ databases">
        <title>Annotation of the draft genome assembly of Desulfuromonas acetoxidans DSM 684.</title>
        <authorList>
            <consortium name="US DOE Joint Genome Institute (JGI-ORNL)"/>
            <person name="Larimer F."/>
            <person name="Land M."/>
            <person name="Hauser L."/>
        </authorList>
    </citation>
    <scope>NUCLEOTIDE SEQUENCE [LARGE SCALE GENOMIC DNA]</scope>
    <source>
        <strain evidence="2">DSM 684</strain>
    </source>
</reference>
<organism evidence="2 3">
    <name type="scientific">Desulfuromonas acetoxidans (strain DSM 684 / 11070)</name>
    <dbReference type="NCBI Taxonomy" id="281689"/>
    <lineage>
        <taxon>Bacteria</taxon>
        <taxon>Pseudomonadati</taxon>
        <taxon>Thermodesulfobacteriota</taxon>
        <taxon>Desulfuromonadia</taxon>
        <taxon>Desulfuromonadales</taxon>
        <taxon>Desulfuromonadaceae</taxon>
        <taxon>Desulfuromonas</taxon>
    </lineage>
</organism>
<accession>Q1JZC6</accession>
<gene>
    <name evidence="2" type="ORF">Dace_1503</name>
</gene>
<comment type="caution">
    <text evidence="2">The sequence shown here is derived from an EMBL/GenBank/DDBJ whole genome shotgun (WGS) entry which is preliminary data.</text>
</comment>
<evidence type="ECO:0000313" key="2">
    <source>
        <dbReference type="EMBL" id="EAT15641.1"/>
    </source>
</evidence>
<proteinExistence type="predicted"/>
<keyword evidence="3" id="KW-1185">Reference proteome</keyword>
<keyword evidence="1" id="KW-0732">Signal</keyword>
<feature type="chain" id="PRO_5004192635" evidence="1">
    <location>
        <begin position="23"/>
        <end position="346"/>
    </location>
</feature>
<dbReference type="Proteomes" id="UP000005695">
    <property type="component" value="Unassembled WGS sequence"/>
</dbReference>
<name>Q1JZC6_DESA6</name>
<dbReference type="EMBL" id="AAEW02000009">
    <property type="protein sequence ID" value="EAT15641.1"/>
    <property type="molecule type" value="Genomic_DNA"/>
</dbReference>
<dbReference type="OrthoDB" id="5511526at2"/>
<reference evidence="2" key="2">
    <citation type="submission" date="2006-05" db="EMBL/GenBank/DDBJ databases">
        <title>Sequencing of the draft genome and assembly of Desulfuromonas acetoxidans DSM 684.</title>
        <authorList>
            <consortium name="US DOE Joint Genome Institute (JGI-PGF)"/>
            <person name="Copeland A."/>
            <person name="Lucas S."/>
            <person name="Lapidus A."/>
            <person name="Barry K."/>
            <person name="Detter J.C."/>
            <person name="Glavina del Rio T."/>
            <person name="Hammon N."/>
            <person name="Israni S."/>
            <person name="Dalin E."/>
            <person name="Tice H."/>
            <person name="Bruce D."/>
            <person name="Pitluck S."/>
            <person name="Richardson P."/>
        </authorList>
    </citation>
    <scope>NUCLEOTIDE SEQUENCE [LARGE SCALE GENOMIC DNA]</scope>
    <source>
        <strain evidence="2">DSM 684</strain>
    </source>
</reference>
<protein>
    <submittedName>
        <fullName evidence="2">Uncharacterized protein</fullName>
    </submittedName>
</protein>
<evidence type="ECO:0000256" key="1">
    <source>
        <dbReference type="SAM" id="SignalP"/>
    </source>
</evidence>
<feature type="signal peptide" evidence="1">
    <location>
        <begin position="1"/>
        <end position="22"/>
    </location>
</feature>
<evidence type="ECO:0000313" key="3">
    <source>
        <dbReference type="Proteomes" id="UP000005695"/>
    </source>
</evidence>
<sequence length="346" mass="40127">MKLTTRICLVLCVVLLPTLCLADSTETNWPEAVQQSPETSWVHGVSARITYMWLDETEYLEEIDDDIYRWKERNLMVQVDKALGKSRFGLGYIDGTIKQENELFNDTDFALTRKAPFASFDYQWSPHLLTRTRLRYEQFSDDGNSGFYQVGDDEELWTGYAVVSYLNQQWWVNVSYARERDPEPIYDAASDRVELDITAQALTGTTFGWVWTPQWETSAGIYYESYGSDRPDQFNYTGQVTHQPAWFTPLRASLGVGYYTEEQDTLVNLTLNYRQRIAQSLDLQLEYQLEYSDDEQSLLNQGQAVIRYSFAQHWSLVILGEYSRESGDDKDTTLFAAGSLEYRFDS</sequence>